<evidence type="ECO:0000313" key="1">
    <source>
        <dbReference type="EMBL" id="OQW49437.1"/>
    </source>
</evidence>
<reference evidence="1 2" key="1">
    <citation type="journal article" date="2017" name="Water Res.">
        <title>Comammox in drinking water systems.</title>
        <authorList>
            <person name="Wang Y."/>
            <person name="Ma L."/>
            <person name="Mao Y."/>
            <person name="Jiang X."/>
            <person name="Xia Y."/>
            <person name="Yu K."/>
            <person name="Li B."/>
            <person name="Zhang T."/>
        </authorList>
    </citation>
    <scope>NUCLEOTIDE SEQUENCE [LARGE SCALE GENOMIC DNA]</scope>
    <source>
        <strain evidence="1">SG_bin8</strain>
    </source>
</reference>
<dbReference type="EMBL" id="LWDL01000031">
    <property type="protein sequence ID" value="OQW49437.1"/>
    <property type="molecule type" value="Genomic_DNA"/>
</dbReference>
<dbReference type="RefSeq" id="WP_395760171.1">
    <property type="nucleotide sequence ID" value="NZ_JAKFWN010000045.1"/>
</dbReference>
<sequence>MPEYLAEGSRKADYEDTKAILQVPWMGVVTMSFSHYRHFYKALWGGLRPLFQSAELAERCVALRLKAEGLVAGLAPPSIIERLKATGYAPREIDAICDINTVFHIGNLPYVLMATYARLLLEGHELSTVTATMPFAGRHAPPSLAPFVLMEAHHADQPTRAIYDDVKAQLGLPLVNTDYRAFARWPSYFATAWQDLRSHLQTPGYEAIVRAMHEAVVQAALSLPNPGGLTSAILRDAARQEGSFDEVHRTVQLFQWLLPGLIINVAYFRAQL</sequence>
<dbReference type="Gene3D" id="1.20.1290.10">
    <property type="entry name" value="AhpD-like"/>
    <property type="match status" value="1"/>
</dbReference>
<accession>A0A1W9HQA2</accession>
<dbReference type="InterPro" id="IPR029032">
    <property type="entry name" value="AhpD-like"/>
</dbReference>
<dbReference type="STRING" id="1827387.A4S15_01460"/>
<dbReference type="Proteomes" id="UP000192872">
    <property type="component" value="Unassembled WGS sequence"/>
</dbReference>
<evidence type="ECO:0000313" key="2">
    <source>
        <dbReference type="Proteomes" id="UP000192872"/>
    </source>
</evidence>
<protein>
    <submittedName>
        <fullName evidence="1">Uncharacterized protein</fullName>
    </submittedName>
</protein>
<dbReference type="AlphaFoldDB" id="A0A1W9HQA2"/>
<name>A0A1W9HQA2_9HYPH</name>
<proteinExistence type="predicted"/>
<comment type="caution">
    <text evidence="1">The sequence shown here is derived from an EMBL/GenBank/DDBJ whole genome shotgun (WGS) entry which is preliminary data.</text>
</comment>
<gene>
    <name evidence="1" type="ORF">A4S15_01460</name>
</gene>
<organism evidence="1 2">
    <name type="scientific">Candidatus Raskinella chloraquaticus</name>
    <dbReference type="NCBI Taxonomy" id="1951219"/>
    <lineage>
        <taxon>Bacteria</taxon>
        <taxon>Pseudomonadati</taxon>
        <taxon>Pseudomonadota</taxon>
        <taxon>Alphaproteobacteria</taxon>
        <taxon>Hyphomicrobiales</taxon>
        <taxon>Phreatobacteraceae</taxon>
        <taxon>Candidatus Raskinella</taxon>
    </lineage>
</organism>